<name>A0A4D7B241_9FIRM</name>
<accession>A0A4D7B241</accession>
<gene>
    <name evidence="3" type="ORF">EIO64_15925</name>
</gene>
<sequence length="263" mass="28880">MEKSKLLDRCGAEGEDRLLLAKVLDRAAQAEERNIPACTDFLSPQQQMMAGDLLRLAGIPETAWLRQGGYQGAERNILLFLPDWMEPETAEPPLRCLRGAFRPDDRLNHRDILGSLMGMGIVREKVGDILVSPESADLIVLDTVADFLLSSWNSAGRAKLTVTEIPAAHLHIPEVRCEEVRDTVSSLRLDAVCSTGFRMARGKAVDMISSGHVQVNWRPCTKADKLLTEGDTVSARGFGKFQLAAVGGVTKKGRTAIVVKRYI</sequence>
<keyword evidence="4" id="KW-1185">Reference proteome</keyword>
<keyword evidence="1" id="KW-0694">RNA-binding</keyword>
<proteinExistence type="predicted"/>
<dbReference type="PANTHER" id="PTHR13633">
    <property type="entry name" value="MITOCHONDRIAL TRANSCRIPTION RESCUE FACTOR 1"/>
    <property type="match status" value="1"/>
</dbReference>
<dbReference type="Gene3D" id="3.30.1370.160">
    <property type="match status" value="1"/>
</dbReference>
<dbReference type="KEGG" id="obj:EIO64_15925"/>
<dbReference type="AlphaFoldDB" id="A0A4D7B241"/>
<dbReference type="Pfam" id="PF01479">
    <property type="entry name" value="S4"/>
    <property type="match status" value="1"/>
</dbReference>
<evidence type="ECO:0000313" key="4">
    <source>
        <dbReference type="Proteomes" id="UP000298642"/>
    </source>
</evidence>
<evidence type="ECO:0000313" key="3">
    <source>
        <dbReference type="EMBL" id="QCI60507.1"/>
    </source>
</evidence>
<feature type="domain" description="RNA-binding S4" evidence="2">
    <location>
        <begin position="187"/>
        <end position="244"/>
    </location>
</feature>
<dbReference type="Proteomes" id="UP000298642">
    <property type="component" value="Chromosome"/>
</dbReference>
<dbReference type="GO" id="GO:0003723">
    <property type="term" value="F:RNA binding"/>
    <property type="evidence" value="ECO:0007669"/>
    <property type="project" value="UniProtKB-KW"/>
</dbReference>
<dbReference type="SMART" id="SM00363">
    <property type="entry name" value="S4"/>
    <property type="match status" value="1"/>
</dbReference>
<dbReference type="Pfam" id="PF17774">
    <property type="entry name" value="YlmH_RBD"/>
    <property type="match status" value="1"/>
</dbReference>
<dbReference type="Gene3D" id="3.30.70.330">
    <property type="match status" value="1"/>
</dbReference>
<dbReference type="PROSITE" id="PS50889">
    <property type="entry name" value="S4"/>
    <property type="match status" value="1"/>
</dbReference>
<dbReference type="CDD" id="cd00165">
    <property type="entry name" value="S4"/>
    <property type="match status" value="1"/>
</dbReference>
<dbReference type="Gene3D" id="3.10.290.10">
    <property type="entry name" value="RNA-binding S4 domain"/>
    <property type="match status" value="1"/>
</dbReference>
<dbReference type="InterPro" id="IPR036986">
    <property type="entry name" value="S4_RNA-bd_sf"/>
</dbReference>
<dbReference type="EMBL" id="CP034413">
    <property type="protein sequence ID" value="QCI60507.1"/>
    <property type="molecule type" value="Genomic_DNA"/>
</dbReference>
<dbReference type="RefSeq" id="WP_136891634.1">
    <property type="nucleotide sequence ID" value="NZ_CP034413.3"/>
</dbReference>
<evidence type="ECO:0000256" key="1">
    <source>
        <dbReference type="PROSITE-ProRule" id="PRU00182"/>
    </source>
</evidence>
<dbReference type="InterPro" id="IPR040591">
    <property type="entry name" value="RqcP2_RBD"/>
</dbReference>
<protein>
    <recommendedName>
        <fullName evidence="2">RNA-binding S4 domain-containing protein</fullName>
    </recommendedName>
</protein>
<dbReference type="SUPFAM" id="SSF55174">
    <property type="entry name" value="Alpha-L RNA-binding motif"/>
    <property type="match status" value="1"/>
</dbReference>
<evidence type="ECO:0000259" key="2">
    <source>
        <dbReference type="SMART" id="SM00363"/>
    </source>
</evidence>
<organism evidence="3 4">
    <name type="scientific">Dysosmobacter welbionis</name>
    <dbReference type="NCBI Taxonomy" id="2093857"/>
    <lineage>
        <taxon>Bacteria</taxon>
        <taxon>Bacillati</taxon>
        <taxon>Bacillota</taxon>
        <taxon>Clostridia</taxon>
        <taxon>Eubacteriales</taxon>
        <taxon>Oscillospiraceae</taxon>
        <taxon>Dysosmobacter</taxon>
    </lineage>
</organism>
<dbReference type="PANTHER" id="PTHR13633:SF3">
    <property type="entry name" value="MITOCHONDRIAL TRANSCRIPTION RESCUE FACTOR 1"/>
    <property type="match status" value="1"/>
</dbReference>
<dbReference type="InterPro" id="IPR012677">
    <property type="entry name" value="Nucleotide-bd_a/b_plait_sf"/>
</dbReference>
<dbReference type="InterPro" id="IPR002942">
    <property type="entry name" value="S4_RNA-bd"/>
</dbReference>
<reference evidence="4" key="1">
    <citation type="submission" date="2018-12" db="EMBL/GenBank/DDBJ databases">
        <title>Dusodibacter welbiota gen. nov., sp. nov., isolated from human faeces and emended description of the Oscillibacter genus.</title>
        <authorList>
            <person name="Le Roy T."/>
            <person name="Van der Smissen P."/>
            <person name="Delzenne N."/>
            <person name="Muccioli G."/>
            <person name="Collet J.F."/>
            <person name="Cani P.D."/>
        </authorList>
    </citation>
    <scope>NUCLEOTIDE SEQUENCE [LARGE SCALE GENOMIC DNA]</scope>
    <source>
        <strain evidence="4">J115</strain>
    </source>
</reference>